<feature type="domain" description="ENTH" evidence="10">
    <location>
        <begin position="24"/>
        <end position="160"/>
    </location>
</feature>
<dbReference type="EMBL" id="QJKJ01001004">
    <property type="protein sequence ID" value="RDY09619.1"/>
    <property type="molecule type" value="Genomic_DNA"/>
</dbReference>
<evidence type="ECO:0000256" key="4">
    <source>
        <dbReference type="ARBA" id="ARBA00022583"/>
    </source>
</evidence>
<evidence type="ECO:0000256" key="5">
    <source>
        <dbReference type="ARBA" id="ARBA00023034"/>
    </source>
</evidence>
<dbReference type="GO" id="GO:0006900">
    <property type="term" value="P:vesicle budding from membrane"/>
    <property type="evidence" value="ECO:0007669"/>
    <property type="project" value="TreeGrafter"/>
</dbReference>
<evidence type="ECO:0000313" key="12">
    <source>
        <dbReference type="Proteomes" id="UP000257109"/>
    </source>
</evidence>
<dbReference type="GO" id="GO:0005545">
    <property type="term" value="F:1-phosphatidylinositol binding"/>
    <property type="evidence" value="ECO:0007669"/>
    <property type="project" value="InterPro"/>
</dbReference>
<dbReference type="InterPro" id="IPR014712">
    <property type="entry name" value="ANTH_dom_sf"/>
</dbReference>
<dbReference type="OrthoDB" id="44015at2759"/>
<feature type="compositionally biased region" description="Polar residues" evidence="9">
    <location>
        <begin position="353"/>
        <end position="367"/>
    </location>
</feature>
<dbReference type="GO" id="GO:0000149">
    <property type="term" value="F:SNARE binding"/>
    <property type="evidence" value="ECO:0007669"/>
    <property type="project" value="TreeGrafter"/>
</dbReference>
<dbReference type="GO" id="GO:0030136">
    <property type="term" value="C:clathrin-coated vesicle"/>
    <property type="evidence" value="ECO:0007669"/>
    <property type="project" value="UniProtKB-SubCell"/>
</dbReference>
<dbReference type="GO" id="GO:0005905">
    <property type="term" value="C:clathrin-coated pit"/>
    <property type="evidence" value="ECO:0007669"/>
    <property type="project" value="UniProtKB-SubCell"/>
</dbReference>
<dbReference type="Proteomes" id="UP000257109">
    <property type="component" value="Unassembled WGS sequence"/>
</dbReference>
<dbReference type="Gene3D" id="1.20.58.150">
    <property type="entry name" value="ANTH domain"/>
    <property type="match status" value="1"/>
</dbReference>
<dbReference type="GO" id="GO:0005794">
    <property type="term" value="C:Golgi apparatus"/>
    <property type="evidence" value="ECO:0007669"/>
    <property type="project" value="UniProtKB-SubCell"/>
</dbReference>
<evidence type="ECO:0000313" key="11">
    <source>
        <dbReference type="EMBL" id="RDY09619.1"/>
    </source>
</evidence>
<evidence type="ECO:0000256" key="1">
    <source>
        <dbReference type="ARBA" id="ARBA00004132"/>
    </source>
</evidence>
<comment type="subcellular location">
    <subcellularLocation>
        <location evidence="1">Cytoplasmic vesicle</location>
        <location evidence="1">Clathrin-coated vesicle</location>
    </subcellularLocation>
    <subcellularLocation>
        <location evidence="2">Golgi apparatus</location>
    </subcellularLocation>
    <subcellularLocation>
        <location evidence="3">Membrane</location>
        <location evidence="3">Clathrin-coated pit</location>
    </subcellularLocation>
</comment>
<evidence type="ECO:0000256" key="8">
    <source>
        <dbReference type="ARBA" id="ARBA00023329"/>
    </source>
</evidence>
<name>A0A371I3M2_MUCPR</name>
<dbReference type="InterPro" id="IPR011417">
    <property type="entry name" value="ANTH_dom"/>
</dbReference>
<dbReference type="CDD" id="cd16987">
    <property type="entry name" value="ANTH_N_AP180_plant"/>
    <property type="match status" value="1"/>
</dbReference>
<evidence type="ECO:0000256" key="6">
    <source>
        <dbReference type="ARBA" id="ARBA00023136"/>
    </source>
</evidence>
<protein>
    <submittedName>
        <fullName evidence="11">Clathrin assembly protein</fullName>
    </submittedName>
</protein>
<dbReference type="PANTHER" id="PTHR22951">
    <property type="entry name" value="CLATHRIN ASSEMBLY PROTEIN"/>
    <property type="match status" value="1"/>
</dbReference>
<dbReference type="InterPro" id="IPR008942">
    <property type="entry name" value="ENTH_VHS"/>
</dbReference>
<keyword evidence="12" id="KW-1185">Reference proteome</keyword>
<organism evidence="11 12">
    <name type="scientific">Mucuna pruriens</name>
    <name type="common">Velvet bean</name>
    <name type="synonym">Dolichos pruriens</name>
    <dbReference type="NCBI Taxonomy" id="157652"/>
    <lineage>
        <taxon>Eukaryota</taxon>
        <taxon>Viridiplantae</taxon>
        <taxon>Streptophyta</taxon>
        <taxon>Embryophyta</taxon>
        <taxon>Tracheophyta</taxon>
        <taxon>Spermatophyta</taxon>
        <taxon>Magnoliopsida</taxon>
        <taxon>eudicotyledons</taxon>
        <taxon>Gunneridae</taxon>
        <taxon>Pentapetalae</taxon>
        <taxon>rosids</taxon>
        <taxon>fabids</taxon>
        <taxon>Fabales</taxon>
        <taxon>Fabaceae</taxon>
        <taxon>Papilionoideae</taxon>
        <taxon>50 kb inversion clade</taxon>
        <taxon>NPAAA clade</taxon>
        <taxon>indigoferoid/millettioid clade</taxon>
        <taxon>Phaseoleae</taxon>
        <taxon>Mucuna</taxon>
    </lineage>
</organism>
<dbReference type="InterPro" id="IPR013809">
    <property type="entry name" value="ENTH"/>
</dbReference>
<proteinExistence type="predicted"/>
<dbReference type="InterPro" id="IPR045192">
    <property type="entry name" value="AP180-like"/>
</dbReference>
<keyword evidence="6" id="KW-0472">Membrane</keyword>
<evidence type="ECO:0000256" key="9">
    <source>
        <dbReference type="SAM" id="MobiDB-lite"/>
    </source>
</evidence>
<dbReference type="SMART" id="SM00273">
    <property type="entry name" value="ENTH"/>
    <property type="match status" value="1"/>
</dbReference>
<dbReference type="InterPro" id="IPR048050">
    <property type="entry name" value="ANTH_N_plant"/>
</dbReference>
<dbReference type="SUPFAM" id="SSF48464">
    <property type="entry name" value="ENTH/VHS domain"/>
    <property type="match status" value="1"/>
</dbReference>
<keyword evidence="5" id="KW-0333">Golgi apparatus</keyword>
<sequence length="597" mass="65569">MASSTIRKAIGVVKDQTSISIAKVAGNLAPDLEVLVVKASSHEEVPADDKYIREILSLTSHSKSYINASLITISKRLSKTRDWIVAVKALMLVHRLLVDGHPAFQDELLHPTPRGFRILNMSDFRDEAHSSSWDHAGFVRLYALYLDEKVEFVAYRKKLRGTVESESGEFGSEIGDLNNKVVTPVREMGAERVLERLKHLLRMLDRVLGCRPSGAAKSNRLVLVALYQVVRDSFKLYVEVCDVLGVLLDRFTEMEYAHCVKAFDSYVSAAKMMDELVGFYGWCKDVGIARSSEYPEVQRITDKLLGTLEGFLKEMSNRPKSPERKLELKVSVKEVDMNDVKALPAPERESFTAPPTTSVAQPKTVPNSEKETSDLVDLRDDGVSADEQGNKLALALFSGTGNVRTEGSWEAFPSNGEYEVTSAWQTPAAEAGKADWELALVESTSNLSKQKAELAGGFDPLLLNGMYDQGAVRQHVSTNQLGSGSASSVALPGPGKTGTPLLALPAPDGTLQAVGPQDPFAASLSVPPPSYVQIADMERKQHLLVQEQQLWQQYRRDGMQGQVPFTTVAAAPAPAPQPYGISQFVQPGGYYYQAPYY</sequence>
<dbReference type="STRING" id="157652.A0A371I3M2"/>
<dbReference type="GO" id="GO:0072583">
    <property type="term" value="P:clathrin-dependent endocytosis"/>
    <property type="evidence" value="ECO:0007669"/>
    <property type="project" value="InterPro"/>
</dbReference>
<keyword evidence="4" id="KW-0254">Endocytosis</keyword>
<dbReference type="AlphaFoldDB" id="A0A371I3M2"/>
<accession>A0A371I3M2</accession>
<dbReference type="Pfam" id="PF07651">
    <property type="entry name" value="ANTH"/>
    <property type="match status" value="1"/>
</dbReference>
<evidence type="ECO:0000256" key="3">
    <source>
        <dbReference type="ARBA" id="ARBA00004600"/>
    </source>
</evidence>
<evidence type="ECO:0000256" key="2">
    <source>
        <dbReference type="ARBA" id="ARBA00004555"/>
    </source>
</evidence>
<gene>
    <name evidence="11" type="ORF">CR513_05990</name>
</gene>
<dbReference type="GO" id="GO:0048268">
    <property type="term" value="P:clathrin coat assembly"/>
    <property type="evidence" value="ECO:0007669"/>
    <property type="project" value="InterPro"/>
</dbReference>
<dbReference type="PANTHER" id="PTHR22951:SF62">
    <property type="entry name" value="ASSEMBLY PLANT-LIKE PROTEIN, PUTATIVE-RELATED"/>
    <property type="match status" value="1"/>
</dbReference>
<dbReference type="PROSITE" id="PS50942">
    <property type="entry name" value="ENTH"/>
    <property type="match status" value="1"/>
</dbReference>
<keyword evidence="8" id="KW-0968">Cytoplasmic vesicle</keyword>
<reference evidence="11" key="1">
    <citation type="submission" date="2018-05" db="EMBL/GenBank/DDBJ databases">
        <title>Draft genome of Mucuna pruriens seed.</title>
        <authorList>
            <person name="Nnadi N.E."/>
            <person name="Vos R."/>
            <person name="Hasami M.H."/>
            <person name="Devisetty U.K."/>
            <person name="Aguiy J.C."/>
        </authorList>
    </citation>
    <scope>NUCLEOTIDE SEQUENCE [LARGE SCALE GENOMIC DNA]</scope>
    <source>
        <strain evidence="11">JCA_2017</strain>
    </source>
</reference>
<dbReference type="GO" id="GO:0005546">
    <property type="term" value="F:phosphatidylinositol-4,5-bisphosphate binding"/>
    <property type="evidence" value="ECO:0007669"/>
    <property type="project" value="TreeGrafter"/>
</dbReference>
<evidence type="ECO:0000256" key="7">
    <source>
        <dbReference type="ARBA" id="ARBA00023176"/>
    </source>
</evidence>
<evidence type="ECO:0000259" key="10">
    <source>
        <dbReference type="PROSITE" id="PS50942"/>
    </source>
</evidence>
<dbReference type="SUPFAM" id="SSF89009">
    <property type="entry name" value="GAT-like domain"/>
    <property type="match status" value="1"/>
</dbReference>
<feature type="region of interest" description="Disordered" evidence="9">
    <location>
        <begin position="343"/>
        <end position="375"/>
    </location>
</feature>
<comment type="caution">
    <text evidence="11">The sequence shown here is derived from an EMBL/GenBank/DDBJ whole genome shotgun (WGS) entry which is preliminary data.</text>
</comment>
<dbReference type="FunFam" id="1.25.40.90:FF:000019">
    <property type="entry name" value="Clathrin coat assembly protein"/>
    <property type="match status" value="1"/>
</dbReference>
<dbReference type="FunFam" id="1.20.58.150:FF:000005">
    <property type="entry name" value="putative clathrin assembly protein At2g25430"/>
    <property type="match status" value="1"/>
</dbReference>
<dbReference type="GO" id="GO:0032050">
    <property type="term" value="F:clathrin heavy chain binding"/>
    <property type="evidence" value="ECO:0007669"/>
    <property type="project" value="TreeGrafter"/>
</dbReference>
<dbReference type="Gene3D" id="1.25.40.90">
    <property type="match status" value="1"/>
</dbReference>
<feature type="non-terminal residue" evidence="11">
    <location>
        <position position="1"/>
    </location>
</feature>
<keyword evidence="7" id="KW-0168">Coated pit</keyword>